<dbReference type="EMBL" id="RDOM01000754">
    <property type="protein sequence ID" value="MBF4274993.1"/>
    <property type="molecule type" value="Genomic_DNA"/>
</dbReference>
<dbReference type="GO" id="GO:0016301">
    <property type="term" value="F:kinase activity"/>
    <property type="evidence" value="ECO:0007669"/>
    <property type="project" value="UniProtKB-KW"/>
</dbReference>
<dbReference type="InterPro" id="IPR039430">
    <property type="entry name" value="Thymidylate_kin-like_dom"/>
</dbReference>
<sequence>MAIEGIDGSGKNTQANLLAKKLSEIGHD</sequence>
<dbReference type="InterPro" id="IPR027417">
    <property type="entry name" value="P-loop_NTPase"/>
</dbReference>
<accession>A0ABD4KVI4</accession>
<dbReference type="Pfam" id="PF02223">
    <property type="entry name" value="Thymidylate_kin"/>
    <property type="match status" value="1"/>
</dbReference>
<keyword evidence="2" id="KW-0808">Transferase</keyword>
<evidence type="ECO:0000259" key="1">
    <source>
        <dbReference type="Pfam" id="PF02223"/>
    </source>
</evidence>
<comment type="caution">
    <text evidence="2">The sequence shown here is derived from an EMBL/GenBank/DDBJ whole genome shotgun (WGS) entry which is preliminary data.</text>
</comment>
<gene>
    <name evidence="2" type="ORF">EAY07_23900</name>
</gene>
<dbReference type="AlphaFoldDB" id="A0ABD4KVI4"/>
<feature type="non-terminal residue" evidence="2">
    <location>
        <position position="28"/>
    </location>
</feature>
<dbReference type="Proteomes" id="UP000722957">
    <property type="component" value="Unassembled WGS sequence"/>
</dbReference>
<keyword evidence="2" id="KW-0418">Kinase</keyword>
<dbReference type="SUPFAM" id="SSF52540">
    <property type="entry name" value="P-loop containing nucleoside triphosphate hydrolases"/>
    <property type="match status" value="1"/>
</dbReference>
<organism evidence="2 3">
    <name type="scientific">Vibrio anguillarum</name>
    <name type="common">Listonella anguillarum</name>
    <dbReference type="NCBI Taxonomy" id="55601"/>
    <lineage>
        <taxon>Bacteria</taxon>
        <taxon>Pseudomonadati</taxon>
        <taxon>Pseudomonadota</taxon>
        <taxon>Gammaproteobacteria</taxon>
        <taxon>Vibrionales</taxon>
        <taxon>Vibrionaceae</taxon>
        <taxon>Vibrio</taxon>
    </lineage>
</organism>
<reference evidence="2 3" key="1">
    <citation type="journal article" date="2021" name="PeerJ">
        <title>Analysis of 44 Vibrio anguillarum genomes reveals high genetic diversity.</title>
        <authorList>
            <person name="Hansen M.J."/>
            <person name="Dalsgaard I."/>
        </authorList>
    </citation>
    <scope>NUCLEOTIDE SEQUENCE [LARGE SCALE GENOMIC DNA]</scope>
    <source>
        <strain evidence="2 3">17-16730-2A</strain>
    </source>
</reference>
<evidence type="ECO:0000313" key="2">
    <source>
        <dbReference type="EMBL" id="MBF4274993.1"/>
    </source>
</evidence>
<protein>
    <submittedName>
        <fullName evidence="2">Thymidylate kinase</fullName>
    </submittedName>
</protein>
<proteinExistence type="predicted"/>
<name>A0ABD4KVI4_VIBAN</name>
<dbReference type="Gene3D" id="3.40.50.300">
    <property type="entry name" value="P-loop containing nucleotide triphosphate hydrolases"/>
    <property type="match status" value="1"/>
</dbReference>
<feature type="domain" description="Thymidylate kinase-like" evidence="1">
    <location>
        <begin position="3"/>
        <end position="26"/>
    </location>
</feature>
<evidence type="ECO:0000313" key="3">
    <source>
        <dbReference type="Proteomes" id="UP000722957"/>
    </source>
</evidence>